<dbReference type="Gene3D" id="1.25.40.20">
    <property type="entry name" value="Ankyrin repeat-containing domain"/>
    <property type="match status" value="1"/>
</dbReference>
<evidence type="ECO:0000256" key="5">
    <source>
        <dbReference type="ARBA" id="ARBA00022833"/>
    </source>
</evidence>
<evidence type="ECO:0000256" key="8">
    <source>
        <dbReference type="ARBA" id="ARBA00039856"/>
    </source>
</evidence>
<dbReference type="AlphaFoldDB" id="A0AAD9JV99"/>
<evidence type="ECO:0000256" key="9">
    <source>
        <dbReference type="PROSITE-ProRule" id="PRU00023"/>
    </source>
</evidence>
<keyword evidence="7" id="KW-0966">Cell projection</keyword>
<feature type="compositionally biased region" description="Basic and acidic residues" evidence="10">
    <location>
        <begin position="622"/>
        <end position="641"/>
    </location>
</feature>
<keyword evidence="5" id="KW-0862">Zinc</keyword>
<name>A0AAD9JV99_9ANNE</name>
<dbReference type="Pfam" id="PF12773">
    <property type="entry name" value="DZR"/>
    <property type="match status" value="1"/>
</dbReference>
<evidence type="ECO:0000256" key="3">
    <source>
        <dbReference type="ARBA" id="ARBA00022737"/>
    </source>
</evidence>
<evidence type="ECO:0000256" key="10">
    <source>
        <dbReference type="SAM" id="MobiDB-lite"/>
    </source>
</evidence>
<comment type="subcellular location">
    <subcellularLocation>
        <location evidence="1">Cell projection</location>
        <location evidence="1">Cilium</location>
    </subcellularLocation>
</comment>
<dbReference type="InterPro" id="IPR036770">
    <property type="entry name" value="Ankyrin_rpt-contain_sf"/>
</dbReference>
<comment type="caution">
    <text evidence="12">The sequence shown here is derived from an EMBL/GenBank/DDBJ whole genome shotgun (WGS) entry which is preliminary data.</text>
</comment>
<dbReference type="EMBL" id="JAODUP010000162">
    <property type="protein sequence ID" value="KAK2158895.1"/>
    <property type="molecule type" value="Genomic_DNA"/>
</dbReference>
<dbReference type="Proteomes" id="UP001208570">
    <property type="component" value="Unassembled WGS sequence"/>
</dbReference>
<dbReference type="SMART" id="SM00248">
    <property type="entry name" value="ANK"/>
    <property type="match status" value="2"/>
</dbReference>
<feature type="compositionally biased region" description="Polar residues" evidence="10">
    <location>
        <begin position="184"/>
        <end position="196"/>
    </location>
</feature>
<dbReference type="PROSITE" id="PS50088">
    <property type="entry name" value="ANK_REPEAT"/>
    <property type="match status" value="2"/>
</dbReference>
<protein>
    <recommendedName>
        <fullName evidence="8">Double zinc ribbon and ankyrin repeat-containing protein 1</fullName>
    </recommendedName>
</protein>
<accession>A0AAD9JV99</accession>
<organism evidence="12 13">
    <name type="scientific">Paralvinella palmiformis</name>
    <dbReference type="NCBI Taxonomy" id="53620"/>
    <lineage>
        <taxon>Eukaryota</taxon>
        <taxon>Metazoa</taxon>
        <taxon>Spiralia</taxon>
        <taxon>Lophotrochozoa</taxon>
        <taxon>Annelida</taxon>
        <taxon>Polychaeta</taxon>
        <taxon>Sedentaria</taxon>
        <taxon>Canalipalpata</taxon>
        <taxon>Terebellida</taxon>
        <taxon>Terebelliformia</taxon>
        <taxon>Alvinellidae</taxon>
        <taxon>Paralvinella</taxon>
    </lineage>
</organism>
<keyword evidence="4" id="KW-0863">Zinc-finger</keyword>
<dbReference type="InterPro" id="IPR002110">
    <property type="entry name" value="Ankyrin_rpt"/>
</dbReference>
<evidence type="ECO:0000256" key="7">
    <source>
        <dbReference type="ARBA" id="ARBA00023273"/>
    </source>
</evidence>
<dbReference type="Pfam" id="PF13287">
    <property type="entry name" value="Fn3_assoc"/>
    <property type="match status" value="1"/>
</dbReference>
<dbReference type="PROSITE" id="PS50297">
    <property type="entry name" value="ANK_REP_REGION"/>
    <property type="match status" value="1"/>
</dbReference>
<feature type="region of interest" description="Disordered" evidence="10">
    <location>
        <begin position="167"/>
        <end position="196"/>
    </location>
</feature>
<dbReference type="SUPFAM" id="SSF48403">
    <property type="entry name" value="Ankyrin repeat"/>
    <property type="match status" value="1"/>
</dbReference>
<dbReference type="InterPro" id="IPR025874">
    <property type="entry name" value="DZR"/>
</dbReference>
<gene>
    <name evidence="12" type="ORF">LSH36_162g07029</name>
</gene>
<evidence type="ECO:0000256" key="2">
    <source>
        <dbReference type="ARBA" id="ARBA00022723"/>
    </source>
</evidence>
<keyword evidence="3" id="KW-0677">Repeat</keyword>
<proteinExistence type="predicted"/>
<feature type="domain" description="DZANK-type" evidence="11">
    <location>
        <begin position="365"/>
        <end position="413"/>
    </location>
</feature>
<feature type="repeat" description="ANK" evidence="9">
    <location>
        <begin position="661"/>
        <end position="693"/>
    </location>
</feature>
<dbReference type="Pfam" id="PF12796">
    <property type="entry name" value="Ank_2"/>
    <property type="match status" value="1"/>
</dbReference>
<dbReference type="GO" id="GO:0008270">
    <property type="term" value="F:zinc ion binding"/>
    <property type="evidence" value="ECO:0007669"/>
    <property type="project" value="UniProtKB-KW"/>
</dbReference>
<evidence type="ECO:0000313" key="12">
    <source>
        <dbReference type="EMBL" id="KAK2158895.1"/>
    </source>
</evidence>
<evidence type="ECO:0000259" key="11">
    <source>
        <dbReference type="Pfam" id="PF12773"/>
    </source>
</evidence>
<evidence type="ECO:0000256" key="1">
    <source>
        <dbReference type="ARBA" id="ARBA00004138"/>
    </source>
</evidence>
<feature type="compositionally biased region" description="Basic residues" evidence="10">
    <location>
        <begin position="604"/>
        <end position="618"/>
    </location>
</feature>
<reference evidence="12" key="1">
    <citation type="journal article" date="2023" name="Mol. Biol. Evol.">
        <title>Third-Generation Sequencing Reveals the Adaptive Role of the Epigenome in Three Deep-Sea Polychaetes.</title>
        <authorList>
            <person name="Perez M."/>
            <person name="Aroh O."/>
            <person name="Sun Y."/>
            <person name="Lan Y."/>
            <person name="Juniper S.K."/>
            <person name="Young C.R."/>
            <person name="Angers B."/>
            <person name="Qian P.Y."/>
        </authorList>
    </citation>
    <scope>NUCLEOTIDE SEQUENCE</scope>
    <source>
        <strain evidence="12">P08H-3</strain>
    </source>
</reference>
<dbReference type="InterPro" id="IPR026876">
    <property type="entry name" value="Fn3_assoc_repeat"/>
</dbReference>
<evidence type="ECO:0000256" key="6">
    <source>
        <dbReference type="ARBA" id="ARBA00023043"/>
    </source>
</evidence>
<dbReference type="PANTHER" id="PTHR16058">
    <property type="entry name" value="DOUBLE ZINC RIBBON AND ANKYRIN REPEAT-CONTAINING PROTEIN 1"/>
    <property type="match status" value="1"/>
</dbReference>
<keyword evidence="6 9" id="KW-0040">ANK repeat</keyword>
<dbReference type="PANTHER" id="PTHR16058:SF4">
    <property type="entry name" value="DOUBLE ZINC RIBBON AND ANKYRIN REPEAT-CONTAINING PROTEIN 1"/>
    <property type="match status" value="1"/>
</dbReference>
<keyword evidence="2" id="KW-0479">Metal-binding</keyword>
<sequence length="774" mass="85012">MTAGAVAVPTIMPLRAPIPGQHKTAIDTSTNIEMRTETPGAVIYYTINGFKPEPFEKLGPAASNTFKYREPFRLPGGRKTVKAVAVASDGIRESHVVTKVFDVEKLDNDPQRSGDNGYNFVSDIPTNEYAKREVQKFAHKMVTSKQAFEELQKMKATEEMMTEMAMHGSNKRKTYPGTRHLNNRLGNTSDRNNIGNESSLGHINIALDDQKFHSRRQPPDTATQVLRLQRETDFLKCVYCFAQRPADPYARFCNECGNPIPPLPQSRMPPPEAGQMGTCVSCKSVVPFNTPSCLVCEAPIFPQNVPQASVRLADKLICVTCGTANPANVTSCLSCEEELPIRNKTGNFGLSSAPLPNSDGRLVACTKCNRVNNPDARYCDWCGSKPTPLLSSLVCSKCGASNQPYAKHCCSCGVFLEPPQREDVRNGGISLNLSGSGNQCQWNPVNLPKSPALKVDTTTQTVGLFFPSQREISRKQQDEEDKLNQDRMMRDRHPPLTAISPGRGYWRKQMDHITAHLKAYAQNNPEFRALIGEPRMGKMISATVHEDGYELSLTANFTLRGNNDPFVGKQLGVSKELMSSYTNGHLRSYGSEDSLVSGASTARSRTKKSARRMKKKLQTNKQKPENRDLLKEIGKNGEGRSEEISKLIDEDGADPNCTNKDGMPVLHVAALNKQIDALDTLVENGADVNKKGPNKGNTALHEVVSLGSGGLDVIDKLLSLGANPRKKNDKDETPYELAAKGGYETVANKFTASLAQNALGKMTKAKSSRIEDEF</sequence>
<keyword evidence="13" id="KW-1185">Reference proteome</keyword>
<feature type="region of interest" description="Disordered" evidence="10">
    <location>
        <begin position="590"/>
        <end position="641"/>
    </location>
</feature>
<feature type="repeat" description="ANK" evidence="9">
    <location>
        <begin position="695"/>
        <end position="729"/>
    </location>
</feature>
<evidence type="ECO:0000256" key="4">
    <source>
        <dbReference type="ARBA" id="ARBA00022771"/>
    </source>
</evidence>
<dbReference type="GO" id="GO:0005929">
    <property type="term" value="C:cilium"/>
    <property type="evidence" value="ECO:0007669"/>
    <property type="project" value="UniProtKB-SubCell"/>
</dbReference>
<dbReference type="InterPro" id="IPR052481">
    <property type="entry name" value="DZAN1"/>
</dbReference>
<evidence type="ECO:0000313" key="13">
    <source>
        <dbReference type="Proteomes" id="UP001208570"/>
    </source>
</evidence>